<proteinExistence type="predicted"/>
<evidence type="ECO:0000313" key="1">
    <source>
        <dbReference type="Proteomes" id="UP000887578"/>
    </source>
</evidence>
<protein>
    <submittedName>
        <fullName evidence="2">Uncharacterized protein</fullName>
    </submittedName>
</protein>
<keyword evidence="1" id="KW-1185">Reference proteome</keyword>
<accession>A0A914Q709</accession>
<evidence type="ECO:0000313" key="2">
    <source>
        <dbReference type="WBParaSite" id="PDA_v2.g24807.t1"/>
    </source>
</evidence>
<dbReference type="WBParaSite" id="PDA_v2.g24807.t1">
    <property type="protein sequence ID" value="PDA_v2.g24807.t1"/>
    <property type="gene ID" value="PDA_v2.g24807"/>
</dbReference>
<reference evidence="2" key="1">
    <citation type="submission" date="2022-11" db="UniProtKB">
        <authorList>
            <consortium name="WormBaseParasite"/>
        </authorList>
    </citation>
    <scope>IDENTIFICATION</scope>
</reference>
<name>A0A914Q709_9BILA</name>
<organism evidence="1 2">
    <name type="scientific">Panagrolaimus davidi</name>
    <dbReference type="NCBI Taxonomy" id="227884"/>
    <lineage>
        <taxon>Eukaryota</taxon>
        <taxon>Metazoa</taxon>
        <taxon>Ecdysozoa</taxon>
        <taxon>Nematoda</taxon>
        <taxon>Chromadorea</taxon>
        <taxon>Rhabditida</taxon>
        <taxon>Tylenchina</taxon>
        <taxon>Panagrolaimomorpha</taxon>
        <taxon>Panagrolaimoidea</taxon>
        <taxon>Panagrolaimidae</taxon>
        <taxon>Panagrolaimus</taxon>
    </lineage>
</organism>
<dbReference type="Proteomes" id="UP000887578">
    <property type="component" value="Unplaced"/>
</dbReference>
<dbReference type="AlphaFoldDB" id="A0A914Q709"/>
<sequence length="92" mass="10682">MSPAFKEKLKDFVPKKDIQQKEFLQKYPEYDGRGILIAIIDDEIDKKMNEENQSFEGNITETLKTKGTFENNLNLTGTMENNKKYDSIDCIV</sequence>